<keyword evidence="1" id="KW-0732">Signal</keyword>
<accession>A0ABS9QMY4</accession>
<feature type="signal peptide" evidence="1">
    <location>
        <begin position="1"/>
        <end position="23"/>
    </location>
</feature>
<sequence>MNQYAHILLGPLSLLFFAQTAVAGSCDDPINLTGDISYAIVRDGVEQLHFIAPQSAERPNCPSLDAACKLTSFVVPGDQVLITGFLGNSLACTHYISPDGKMTSGVLDATALSNTNAFELLDTPNIVGEWRRDNTASIEIQRYDGLFLVIRGEAALASPSTRTGTIEGPAFIGGVGDVAGYSTRHYAGDKLPTAAFEANDDACNVRFRSTGYYLLVDDNDRCGGQGVSFTGVYVKAKTPGK</sequence>
<protein>
    <submittedName>
        <fullName evidence="2">Uncharacterized protein</fullName>
    </submittedName>
</protein>
<organism evidence="2 3">
    <name type="scientific">Mesorhizobium retamae</name>
    <dbReference type="NCBI Taxonomy" id="2912854"/>
    <lineage>
        <taxon>Bacteria</taxon>
        <taxon>Pseudomonadati</taxon>
        <taxon>Pseudomonadota</taxon>
        <taxon>Alphaproteobacteria</taxon>
        <taxon>Hyphomicrobiales</taxon>
        <taxon>Phyllobacteriaceae</taxon>
        <taxon>Mesorhizobium</taxon>
    </lineage>
</organism>
<comment type="caution">
    <text evidence="2">The sequence shown here is derived from an EMBL/GenBank/DDBJ whole genome shotgun (WGS) entry which is preliminary data.</text>
</comment>
<gene>
    <name evidence="2" type="ORF">L4923_27610</name>
</gene>
<keyword evidence="3" id="KW-1185">Reference proteome</keyword>
<proteinExistence type="predicted"/>
<name>A0ABS9QMY4_9HYPH</name>
<evidence type="ECO:0000313" key="2">
    <source>
        <dbReference type="EMBL" id="MCG7508810.1"/>
    </source>
</evidence>
<evidence type="ECO:0000256" key="1">
    <source>
        <dbReference type="SAM" id="SignalP"/>
    </source>
</evidence>
<dbReference type="Proteomes" id="UP001201701">
    <property type="component" value="Unassembled WGS sequence"/>
</dbReference>
<dbReference type="RefSeq" id="WP_239370313.1">
    <property type="nucleotide sequence ID" value="NZ_JAKREW010000054.1"/>
</dbReference>
<reference evidence="2 3" key="1">
    <citation type="submission" date="2022-02" db="EMBL/GenBank/DDBJ databases">
        <title>Draft genome sequence of Mezorhizobium retamae strain IRAMC:0171 isolated from Retama raetam nodules.</title>
        <authorList>
            <person name="Bengaied R."/>
            <person name="Sbissi I."/>
            <person name="Huber K."/>
            <person name="Ghodbane F."/>
            <person name="Nouioui I."/>
            <person name="Tarhouni M."/>
            <person name="Gtari M."/>
        </authorList>
    </citation>
    <scope>NUCLEOTIDE SEQUENCE [LARGE SCALE GENOMIC DNA]</scope>
    <source>
        <strain evidence="2 3">IRAMC:0171</strain>
    </source>
</reference>
<dbReference type="EMBL" id="JAKREW010000054">
    <property type="protein sequence ID" value="MCG7508810.1"/>
    <property type="molecule type" value="Genomic_DNA"/>
</dbReference>
<evidence type="ECO:0000313" key="3">
    <source>
        <dbReference type="Proteomes" id="UP001201701"/>
    </source>
</evidence>
<feature type="chain" id="PRO_5047331898" evidence="1">
    <location>
        <begin position="24"/>
        <end position="241"/>
    </location>
</feature>